<dbReference type="EMBL" id="JAQLOI010000001">
    <property type="protein sequence ID" value="MDB1122374.1"/>
    <property type="molecule type" value="Genomic_DNA"/>
</dbReference>
<reference evidence="2 3" key="1">
    <citation type="submission" date="2023-01" db="EMBL/GenBank/DDBJ databases">
        <title>Vibrio sp. KJ40-1 sp.nov, isolated from marine algae.</title>
        <authorList>
            <person name="Butt M."/>
            <person name="Kim J.M.J."/>
            <person name="Jeon C.O.C."/>
        </authorList>
    </citation>
    <scope>NUCLEOTIDE SEQUENCE [LARGE SCALE GENOMIC DNA]</scope>
    <source>
        <strain evidence="2 3">KJ40-1</strain>
    </source>
</reference>
<evidence type="ECO:0000256" key="1">
    <source>
        <dbReference type="ARBA" id="ARBA00006018"/>
    </source>
</evidence>
<evidence type="ECO:0000313" key="3">
    <source>
        <dbReference type="Proteomes" id="UP001210678"/>
    </source>
</evidence>
<dbReference type="Proteomes" id="UP001210678">
    <property type="component" value="Unassembled WGS sequence"/>
</dbReference>
<comment type="similarity">
    <text evidence="1">Belongs to the HupF/HypC family.</text>
</comment>
<dbReference type="RefSeq" id="WP_272132079.1">
    <property type="nucleotide sequence ID" value="NZ_JAQLOI010000001.1"/>
</dbReference>
<dbReference type="PANTHER" id="PTHR35177">
    <property type="entry name" value="HYDROGENASE MATURATION FACTOR HYBG"/>
    <property type="match status" value="1"/>
</dbReference>
<accession>A0ABT4YLH2</accession>
<dbReference type="PANTHER" id="PTHR35177:SF2">
    <property type="entry name" value="HYDROGENASE MATURATION FACTOR HYBG"/>
    <property type="match status" value="1"/>
</dbReference>
<proteinExistence type="inferred from homology"/>
<sequence length="84" mass="9400">MCIGVPALVQHVYEDKLSAIVGEEEHLRTVSLMMLLDEVHVGDYLLIQVGNFAVDKVEKQEALKAIKLQQALAEGDYERAAELY</sequence>
<organism evidence="2 3">
    <name type="scientific">Vibrio algarum</name>
    <dbReference type="NCBI Taxonomy" id="3020714"/>
    <lineage>
        <taxon>Bacteria</taxon>
        <taxon>Pseudomonadati</taxon>
        <taxon>Pseudomonadota</taxon>
        <taxon>Gammaproteobacteria</taxon>
        <taxon>Vibrionales</taxon>
        <taxon>Vibrionaceae</taxon>
        <taxon>Vibrio</taxon>
    </lineage>
</organism>
<dbReference type="SUPFAM" id="SSF159127">
    <property type="entry name" value="HupF/HypC-like"/>
    <property type="match status" value="1"/>
</dbReference>
<dbReference type="Pfam" id="PF01455">
    <property type="entry name" value="HupF_HypC"/>
    <property type="match status" value="1"/>
</dbReference>
<gene>
    <name evidence="2" type="ORF">PGX00_00905</name>
</gene>
<name>A0ABT4YLH2_9VIBR</name>
<evidence type="ECO:0000313" key="2">
    <source>
        <dbReference type="EMBL" id="MDB1122374.1"/>
    </source>
</evidence>
<dbReference type="Gene3D" id="2.30.30.140">
    <property type="match status" value="1"/>
</dbReference>
<comment type="caution">
    <text evidence="2">The sequence shown here is derived from an EMBL/GenBank/DDBJ whole genome shotgun (WGS) entry which is preliminary data.</text>
</comment>
<dbReference type="InterPro" id="IPR001109">
    <property type="entry name" value="Hydrogenase_HupF/HypC"/>
</dbReference>
<protein>
    <submittedName>
        <fullName evidence="2">HypC/HybG/HupF family hydrogenase formation chaperone</fullName>
    </submittedName>
</protein>
<keyword evidence="3" id="KW-1185">Reference proteome</keyword>
<dbReference type="NCBIfam" id="TIGR00074">
    <property type="entry name" value="hypC_hupF"/>
    <property type="match status" value="1"/>
</dbReference>